<accession>A0A2S5RER9</accession>
<dbReference type="GO" id="GO:0005524">
    <property type="term" value="F:ATP binding"/>
    <property type="evidence" value="ECO:0007669"/>
    <property type="project" value="UniProtKB-KW"/>
</dbReference>
<keyword evidence="6" id="KW-0460">Magnesium</keyword>
<keyword evidence="4" id="KW-0547">Nucleotide-binding</keyword>
<dbReference type="Gene3D" id="3.40.1190.10">
    <property type="entry name" value="Mur-like, catalytic domain"/>
    <property type="match status" value="1"/>
</dbReference>
<comment type="similarity">
    <text evidence="1">Belongs to the folylpolyglutamate synthase family.</text>
</comment>
<comment type="caution">
    <text evidence="8">The sequence shown here is derived from an EMBL/GenBank/DDBJ whole genome shotgun (WGS) entry which is preliminary data.</text>
</comment>
<dbReference type="InterPro" id="IPR001645">
    <property type="entry name" value="Folylpolyglutamate_synth"/>
</dbReference>
<dbReference type="Pfam" id="PF08245">
    <property type="entry name" value="Mur_ligase_M"/>
    <property type="match status" value="1"/>
</dbReference>
<dbReference type="SUPFAM" id="SSF53244">
    <property type="entry name" value="MurD-like peptide ligases, peptide-binding domain"/>
    <property type="match status" value="1"/>
</dbReference>
<dbReference type="InterPro" id="IPR036565">
    <property type="entry name" value="Mur-like_cat_sf"/>
</dbReference>
<proteinExistence type="inferred from homology"/>
<evidence type="ECO:0000256" key="1">
    <source>
        <dbReference type="ARBA" id="ARBA00008276"/>
    </source>
</evidence>
<dbReference type="NCBIfam" id="TIGR01499">
    <property type="entry name" value="folC"/>
    <property type="match status" value="1"/>
</dbReference>
<sequence>MIKVDQELIPIRERFAQEYNLSKVLKKWNHPEKNIPTINVVGTNGKGSTSFLLSQNLKQKYSKVGLFISPAFIYHNERIQINNEMISDQDLRKYLAMIEEDIQEYKLTFFEIWTLIMILYFNDQKVDIAVVEAGIGGVKDSTNLMSDQLMTLLTSVSLDHTDVLGADVEHILKQKLGIVKPKTILIISIDNLKYKKTIDKILQVKDIKVIWAKKFVDPIYYQQGNKGLVFETLKILEIKNYDLTIIPFLGRYTELKSSPKWVIDGAHNLDGIAQLIQTTQKQNWQPIVLFGSSSHKNHQEILALLKQNFTKVFITNFDHLKSWDIGQINIANKVKDWKQFLIENNDKDILICGSLYFIPLVYEWFYNRG</sequence>
<dbReference type="GO" id="GO:0005737">
    <property type="term" value="C:cytoplasm"/>
    <property type="evidence" value="ECO:0007669"/>
    <property type="project" value="TreeGrafter"/>
</dbReference>
<dbReference type="InterPro" id="IPR018109">
    <property type="entry name" value="Folylpolyglutamate_synth_CS"/>
</dbReference>
<dbReference type="Gene3D" id="3.90.190.20">
    <property type="entry name" value="Mur ligase, C-terminal domain"/>
    <property type="match status" value="1"/>
</dbReference>
<keyword evidence="3" id="KW-0479">Metal-binding</keyword>
<evidence type="ECO:0000256" key="3">
    <source>
        <dbReference type="ARBA" id="ARBA00022723"/>
    </source>
</evidence>
<dbReference type="AlphaFoldDB" id="A0A2S5RER9"/>
<keyword evidence="9" id="KW-1185">Reference proteome</keyword>
<dbReference type="GO" id="GO:0046872">
    <property type="term" value="F:metal ion binding"/>
    <property type="evidence" value="ECO:0007669"/>
    <property type="project" value="UniProtKB-KW"/>
</dbReference>
<dbReference type="RefSeq" id="WP_028126755.1">
    <property type="nucleotide sequence ID" value="NZ_PHNE01000001.1"/>
</dbReference>
<evidence type="ECO:0000313" key="8">
    <source>
        <dbReference type="EMBL" id="PPE05826.1"/>
    </source>
</evidence>
<evidence type="ECO:0000256" key="4">
    <source>
        <dbReference type="ARBA" id="ARBA00022741"/>
    </source>
</evidence>
<dbReference type="EMBL" id="PHNE01000001">
    <property type="protein sequence ID" value="PPE05826.1"/>
    <property type="molecule type" value="Genomic_DNA"/>
</dbReference>
<name>A0A2S5RER9_9MOLU</name>
<dbReference type="GO" id="GO:0008841">
    <property type="term" value="F:dihydrofolate synthase activity"/>
    <property type="evidence" value="ECO:0007669"/>
    <property type="project" value="TreeGrafter"/>
</dbReference>
<organism evidence="8 9">
    <name type="scientific">Williamsoniiplasma lucivorax</name>
    <dbReference type="NCBI Taxonomy" id="209274"/>
    <lineage>
        <taxon>Bacteria</taxon>
        <taxon>Bacillati</taxon>
        <taxon>Mycoplasmatota</taxon>
        <taxon>Mollicutes</taxon>
        <taxon>Entomoplasmatales</taxon>
        <taxon>Williamsoniiplasma</taxon>
    </lineage>
</organism>
<dbReference type="SUPFAM" id="SSF53623">
    <property type="entry name" value="MurD-like peptide ligases, catalytic domain"/>
    <property type="match status" value="1"/>
</dbReference>
<dbReference type="PROSITE" id="PS01012">
    <property type="entry name" value="FOLYLPOLYGLU_SYNT_2"/>
    <property type="match status" value="1"/>
</dbReference>
<evidence type="ECO:0000256" key="2">
    <source>
        <dbReference type="ARBA" id="ARBA00022598"/>
    </source>
</evidence>
<evidence type="ECO:0000313" key="9">
    <source>
        <dbReference type="Proteomes" id="UP000237865"/>
    </source>
</evidence>
<dbReference type="GO" id="GO:0004326">
    <property type="term" value="F:tetrahydrofolylpolyglutamate synthase activity"/>
    <property type="evidence" value="ECO:0007669"/>
    <property type="project" value="UniProtKB-EC"/>
</dbReference>
<dbReference type="PANTHER" id="PTHR11136:SF0">
    <property type="entry name" value="DIHYDROFOLATE SYNTHETASE-RELATED"/>
    <property type="match status" value="1"/>
</dbReference>
<gene>
    <name evidence="8" type="primary">folC</name>
    <name evidence="8" type="ORF">ELUCI_v1c01140</name>
</gene>
<dbReference type="STRING" id="1399797.GCA_000518285_01314"/>
<feature type="domain" description="Mur ligase central" evidence="7">
    <location>
        <begin position="40"/>
        <end position="210"/>
    </location>
</feature>
<dbReference type="InterPro" id="IPR036615">
    <property type="entry name" value="Mur_ligase_C_dom_sf"/>
</dbReference>
<reference evidence="8 9" key="1">
    <citation type="submission" date="2017-11" db="EMBL/GenBank/DDBJ databases">
        <title>Genome sequence of Entomoplasma lucivorax PIPN-2 (ATCC 49196).</title>
        <authorList>
            <person name="Lo W.-S."/>
            <person name="Gasparich G.E."/>
            <person name="Kuo C.-H."/>
        </authorList>
    </citation>
    <scope>NUCLEOTIDE SEQUENCE [LARGE SCALE GENOMIC DNA]</scope>
    <source>
        <strain evidence="8 9">PIPN-2</strain>
    </source>
</reference>
<keyword evidence="2" id="KW-0436">Ligase</keyword>
<evidence type="ECO:0000259" key="7">
    <source>
        <dbReference type="Pfam" id="PF08245"/>
    </source>
</evidence>
<evidence type="ECO:0000256" key="6">
    <source>
        <dbReference type="ARBA" id="ARBA00022842"/>
    </source>
</evidence>
<dbReference type="Proteomes" id="UP000237865">
    <property type="component" value="Unassembled WGS sequence"/>
</dbReference>
<keyword evidence="5" id="KW-0067">ATP-binding</keyword>
<dbReference type="PANTHER" id="PTHR11136">
    <property type="entry name" value="FOLYLPOLYGLUTAMATE SYNTHASE-RELATED"/>
    <property type="match status" value="1"/>
</dbReference>
<dbReference type="InterPro" id="IPR013221">
    <property type="entry name" value="Mur_ligase_cen"/>
</dbReference>
<protein>
    <submittedName>
        <fullName evidence="8">Folylpolyglutamate synthase</fullName>
    </submittedName>
</protein>
<evidence type="ECO:0000256" key="5">
    <source>
        <dbReference type="ARBA" id="ARBA00022840"/>
    </source>
</evidence>